<sequence length="70" mass="8127">AQRIHLKEQEAQQSTKLLACQERCKAEWEAFVKEHTVKKEAVDQEHAQAVGQLSTHYSDMKKDLTRFAPF</sequence>
<accession>A0AAD8LSF4</accession>
<evidence type="ECO:0000256" key="1">
    <source>
        <dbReference type="ARBA" id="ARBA00010754"/>
    </source>
</evidence>
<dbReference type="Pfam" id="PF14942">
    <property type="entry name" value="Muted"/>
    <property type="match status" value="1"/>
</dbReference>
<name>A0AAD8LSF4_ACIOX</name>
<dbReference type="GO" id="GO:0031083">
    <property type="term" value="C:BLOC-1 complex"/>
    <property type="evidence" value="ECO:0007669"/>
    <property type="project" value="InterPro"/>
</dbReference>
<feature type="non-terminal residue" evidence="4">
    <location>
        <position position="70"/>
    </location>
</feature>
<dbReference type="PANTHER" id="PTHR31784">
    <property type="entry name" value="BIOGENESIS OF LYSOSOME-RELATED ORGANELLES COMPLEX 1 SUBUNIT 5"/>
    <property type="match status" value="1"/>
</dbReference>
<evidence type="ECO:0000256" key="2">
    <source>
        <dbReference type="ARBA" id="ARBA00019580"/>
    </source>
</evidence>
<dbReference type="PANTHER" id="PTHR31784:SF2">
    <property type="entry name" value="BIOGENESIS OF LYSOSOME-RELATED ORGANELLES COMPLEX 1 SUBUNIT 5"/>
    <property type="match status" value="1"/>
</dbReference>
<dbReference type="Proteomes" id="UP001230051">
    <property type="component" value="Unassembled WGS sequence"/>
</dbReference>
<dbReference type="AlphaFoldDB" id="A0AAD8LSF4"/>
<proteinExistence type="inferred from homology"/>
<dbReference type="GO" id="GO:0030133">
    <property type="term" value="C:transport vesicle"/>
    <property type="evidence" value="ECO:0007669"/>
    <property type="project" value="InterPro"/>
</dbReference>
<gene>
    <name evidence="4" type="ORF">AOXY_G3819</name>
</gene>
<dbReference type="InterPro" id="IPR017243">
    <property type="entry name" value="Bloc1s5"/>
</dbReference>
<reference evidence="4" key="1">
    <citation type="submission" date="2022-02" db="EMBL/GenBank/DDBJ databases">
        <title>Atlantic sturgeon de novo genome assembly.</title>
        <authorList>
            <person name="Stock M."/>
            <person name="Klopp C."/>
            <person name="Guiguen Y."/>
            <person name="Cabau C."/>
            <person name="Parinello H."/>
            <person name="Santidrian Yebra-Pimentel E."/>
            <person name="Kuhl H."/>
            <person name="Dirks R.P."/>
            <person name="Guessner J."/>
            <person name="Wuertz S."/>
            <person name="Du K."/>
            <person name="Schartl M."/>
        </authorList>
    </citation>
    <scope>NUCLEOTIDE SEQUENCE</scope>
    <source>
        <strain evidence="4">STURGEONOMICS-FGT-2020</strain>
        <tissue evidence="4">Whole blood</tissue>
    </source>
</reference>
<evidence type="ECO:0000256" key="3">
    <source>
        <dbReference type="ARBA" id="ARBA00031992"/>
    </source>
</evidence>
<evidence type="ECO:0000313" key="4">
    <source>
        <dbReference type="EMBL" id="KAK1173651.1"/>
    </source>
</evidence>
<comment type="caution">
    <text evidence="4">The sequence shown here is derived from an EMBL/GenBank/DDBJ whole genome shotgun (WGS) entry which is preliminary data.</text>
</comment>
<comment type="similarity">
    <text evidence="1">Belongs to the BLOC1S5 family.</text>
</comment>
<protein>
    <recommendedName>
        <fullName evidence="2">Biogenesis of lysosome-related organelles complex 1 subunit 5</fullName>
    </recommendedName>
    <alternativeName>
        <fullName evidence="3">Protein Muted homolog</fullName>
    </alternativeName>
</protein>
<evidence type="ECO:0000313" key="5">
    <source>
        <dbReference type="Proteomes" id="UP001230051"/>
    </source>
</evidence>
<keyword evidence="5" id="KW-1185">Reference proteome</keyword>
<dbReference type="EMBL" id="JAGXEW010000003">
    <property type="protein sequence ID" value="KAK1173651.1"/>
    <property type="molecule type" value="Genomic_DNA"/>
</dbReference>
<organism evidence="4 5">
    <name type="scientific">Acipenser oxyrinchus oxyrinchus</name>
    <dbReference type="NCBI Taxonomy" id="40147"/>
    <lineage>
        <taxon>Eukaryota</taxon>
        <taxon>Metazoa</taxon>
        <taxon>Chordata</taxon>
        <taxon>Craniata</taxon>
        <taxon>Vertebrata</taxon>
        <taxon>Euteleostomi</taxon>
        <taxon>Actinopterygii</taxon>
        <taxon>Chondrostei</taxon>
        <taxon>Acipenseriformes</taxon>
        <taxon>Acipenseridae</taxon>
        <taxon>Acipenser</taxon>
    </lineage>
</organism>